<proteinExistence type="predicted"/>
<accession>A0ABQ9D0I6</accession>
<sequence length="113" mass="12617">MLWAEHVKTLAKVKVKKSTLSSTEPVTSDAKEKPEWGYCTEEDELGAAGTFHTSRTMPSLTPSQTPTPEGPGQGQNRILPWSSNYQARQMSCQVQSTVIIWQGYTEREDLRSS</sequence>
<evidence type="ECO:0000313" key="2">
    <source>
        <dbReference type="EMBL" id="KAJ7412751.1"/>
    </source>
</evidence>
<name>A0ABQ9D0I6_9PASS</name>
<evidence type="ECO:0000313" key="3">
    <source>
        <dbReference type="Proteomes" id="UP001145742"/>
    </source>
</evidence>
<gene>
    <name evidence="2" type="ORF">WISP_94745</name>
</gene>
<dbReference type="EMBL" id="WHWB01034204">
    <property type="protein sequence ID" value="KAJ7412751.1"/>
    <property type="molecule type" value="Genomic_DNA"/>
</dbReference>
<keyword evidence="3" id="KW-1185">Reference proteome</keyword>
<organism evidence="2 3">
    <name type="scientific">Willisornis vidua</name>
    <name type="common">Xingu scale-backed antbird</name>
    <dbReference type="NCBI Taxonomy" id="1566151"/>
    <lineage>
        <taxon>Eukaryota</taxon>
        <taxon>Metazoa</taxon>
        <taxon>Chordata</taxon>
        <taxon>Craniata</taxon>
        <taxon>Vertebrata</taxon>
        <taxon>Euteleostomi</taxon>
        <taxon>Archelosauria</taxon>
        <taxon>Archosauria</taxon>
        <taxon>Dinosauria</taxon>
        <taxon>Saurischia</taxon>
        <taxon>Theropoda</taxon>
        <taxon>Coelurosauria</taxon>
        <taxon>Aves</taxon>
        <taxon>Neognathae</taxon>
        <taxon>Neoaves</taxon>
        <taxon>Telluraves</taxon>
        <taxon>Australaves</taxon>
        <taxon>Passeriformes</taxon>
        <taxon>Thamnophilidae</taxon>
        <taxon>Willisornis</taxon>
    </lineage>
</organism>
<feature type="compositionally biased region" description="Polar residues" evidence="1">
    <location>
        <begin position="52"/>
        <end position="67"/>
    </location>
</feature>
<dbReference type="Proteomes" id="UP001145742">
    <property type="component" value="Unassembled WGS sequence"/>
</dbReference>
<feature type="region of interest" description="Disordered" evidence="1">
    <location>
        <begin position="52"/>
        <end position="79"/>
    </location>
</feature>
<protein>
    <submittedName>
        <fullName evidence="2">Uncharacterized protein</fullName>
    </submittedName>
</protein>
<evidence type="ECO:0000256" key="1">
    <source>
        <dbReference type="SAM" id="MobiDB-lite"/>
    </source>
</evidence>
<reference evidence="2" key="1">
    <citation type="submission" date="2019-10" db="EMBL/GenBank/DDBJ databases">
        <authorList>
            <person name="Soares A.E.R."/>
            <person name="Aleixo A."/>
            <person name="Schneider P."/>
            <person name="Miyaki C.Y."/>
            <person name="Schneider M.P."/>
            <person name="Mello C."/>
            <person name="Vasconcelos A.T.R."/>
        </authorList>
    </citation>
    <scope>NUCLEOTIDE SEQUENCE</scope>
    <source>
        <tissue evidence="2">Muscle</tissue>
    </source>
</reference>
<comment type="caution">
    <text evidence="2">The sequence shown here is derived from an EMBL/GenBank/DDBJ whole genome shotgun (WGS) entry which is preliminary data.</text>
</comment>